<dbReference type="InterPro" id="IPR037682">
    <property type="entry name" value="TonB_C"/>
</dbReference>
<dbReference type="SUPFAM" id="SSF74653">
    <property type="entry name" value="TolA/TonB C-terminal domain"/>
    <property type="match status" value="1"/>
</dbReference>
<evidence type="ECO:0000256" key="3">
    <source>
        <dbReference type="ARBA" id="ARBA00022989"/>
    </source>
</evidence>
<comment type="caution">
    <text evidence="7">The sequence shown here is derived from an EMBL/GenBank/DDBJ whole genome shotgun (WGS) entry which is preliminary data.</text>
</comment>
<evidence type="ECO:0000313" key="7">
    <source>
        <dbReference type="EMBL" id="KGJ97348.1"/>
    </source>
</evidence>
<reference evidence="7 8" key="1">
    <citation type="submission" date="2014-08" db="EMBL/GenBank/DDBJ databases">
        <title>Genomic and Phenotypic Diversity of Colwellia psychrerythraea strains from Disparate Marine Basins.</title>
        <authorList>
            <person name="Techtmann S.M."/>
            <person name="Stelling S.C."/>
            <person name="Utturkar S.M."/>
            <person name="Alshibli N."/>
            <person name="Harris A."/>
            <person name="Brown S.D."/>
            <person name="Hazen T.C."/>
        </authorList>
    </citation>
    <scope>NUCLEOTIDE SEQUENCE [LARGE SCALE GENOMIC DNA]</scope>
    <source>
        <strain evidence="7 8">GAB14E</strain>
    </source>
</reference>
<evidence type="ECO:0000256" key="2">
    <source>
        <dbReference type="ARBA" id="ARBA00022692"/>
    </source>
</evidence>
<dbReference type="Gene3D" id="3.30.2420.10">
    <property type="entry name" value="TonB"/>
    <property type="match status" value="1"/>
</dbReference>
<dbReference type="Pfam" id="PF03544">
    <property type="entry name" value="TonB_C"/>
    <property type="match status" value="1"/>
</dbReference>
<dbReference type="RefSeq" id="WP_052093330.1">
    <property type="nucleotide sequence ID" value="NZ_JQEC01000002.1"/>
</dbReference>
<evidence type="ECO:0000313" key="8">
    <source>
        <dbReference type="Proteomes" id="UP000029868"/>
    </source>
</evidence>
<protein>
    <submittedName>
        <fullName evidence="7">TonB family protein</fullName>
    </submittedName>
</protein>
<dbReference type="PATRIC" id="fig|28229.3.peg.89"/>
<dbReference type="InterPro" id="IPR006260">
    <property type="entry name" value="TonB/TolA_C"/>
</dbReference>
<comment type="subcellular location">
    <subcellularLocation>
        <location evidence="1">Membrane</location>
        <topology evidence="1">Single-pass membrane protein</topology>
    </subcellularLocation>
</comment>
<name>A0A099L625_COLPS</name>
<evidence type="ECO:0000256" key="5">
    <source>
        <dbReference type="SAM" id="Phobius"/>
    </source>
</evidence>
<evidence type="ECO:0000259" key="6">
    <source>
        <dbReference type="PROSITE" id="PS52015"/>
    </source>
</evidence>
<keyword evidence="2 5" id="KW-0812">Transmembrane</keyword>
<dbReference type="PROSITE" id="PS52015">
    <property type="entry name" value="TONB_CTD"/>
    <property type="match status" value="1"/>
</dbReference>
<accession>A0A099L625</accession>
<feature type="domain" description="TonB C-terminal" evidence="6">
    <location>
        <begin position="147"/>
        <end position="235"/>
    </location>
</feature>
<dbReference type="NCBIfam" id="TIGR01352">
    <property type="entry name" value="tonB_Cterm"/>
    <property type="match status" value="1"/>
</dbReference>
<dbReference type="EMBL" id="JQEC01000002">
    <property type="protein sequence ID" value="KGJ97348.1"/>
    <property type="molecule type" value="Genomic_DNA"/>
</dbReference>
<dbReference type="AlphaFoldDB" id="A0A099L625"/>
<evidence type="ECO:0000256" key="1">
    <source>
        <dbReference type="ARBA" id="ARBA00004167"/>
    </source>
</evidence>
<sequence>MSTDKFDNEIAQLYQQRKQQIVVPKMKLQQEPSRHKYSPLNLLTLFLAGGMASFGIMAIVSHLSTSQIKAIDPAINSQAIKFIELAPNKPTEKTLATSKPLPPLPIVTSPETPRIIPVQTKTNNHVIKPAKLAVALIQLVTVPQLNEPKLIIKPIYKVLPEYPLDARINNQTGEVKLSYQIDTTGKVSHINIISSSVEKGLQRSAKKALAKWQYKPNAQLLGPHEIIFKFTAPKG</sequence>
<gene>
    <name evidence="7" type="ORF">GAB14E_0937</name>
</gene>
<keyword evidence="4 5" id="KW-0472">Membrane</keyword>
<feature type="transmembrane region" description="Helical" evidence="5">
    <location>
        <begin position="40"/>
        <end position="60"/>
    </location>
</feature>
<dbReference type="GO" id="GO:0055085">
    <property type="term" value="P:transmembrane transport"/>
    <property type="evidence" value="ECO:0007669"/>
    <property type="project" value="InterPro"/>
</dbReference>
<dbReference type="GO" id="GO:0016020">
    <property type="term" value="C:membrane"/>
    <property type="evidence" value="ECO:0007669"/>
    <property type="project" value="UniProtKB-SubCell"/>
</dbReference>
<proteinExistence type="predicted"/>
<organism evidence="7 8">
    <name type="scientific">Colwellia psychrerythraea</name>
    <name type="common">Vibrio psychroerythus</name>
    <dbReference type="NCBI Taxonomy" id="28229"/>
    <lineage>
        <taxon>Bacteria</taxon>
        <taxon>Pseudomonadati</taxon>
        <taxon>Pseudomonadota</taxon>
        <taxon>Gammaproteobacteria</taxon>
        <taxon>Alteromonadales</taxon>
        <taxon>Colwelliaceae</taxon>
        <taxon>Colwellia</taxon>
    </lineage>
</organism>
<keyword evidence="3 5" id="KW-1133">Transmembrane helix</keyword>
<evidence type="ECO:0000256" key="4">
    <source>
        <dbReference type="ARBA" id="ARBA00023136"/>
    </source>
</evidence>
<dbReference type="OrthoDB" id="6226748at2"/>
<dbReference type="Proteomes" id="UP000029868">
    <property type="component" value="Unassembled WGS sequence"/>
</dbReference>